<protein>
    <recommendedName>
        <fullName evidence="2">DUF6291 domain-containing protein</fullName>
    </recommendedName>
</protein>
<name>A0A3R6E8T4_9BACT</name>
<dbReference type="Pfam" id="PF19808">
    <property type="entry name" value="DUF6291"/>
    <property type="match status" value="1"/>
</dbReference>
<gene>
    <name evidence="3" type="ORF">DW250_01885</name>
</gene>
<dbReference type="InterPro" id="IPR046258">
    <property type="entry name" value="DUF6291"/>
</dbReference>
<keyword evidence="1" id="KW-0175">Coiled coil</keyword>
<accession>A0A3R6E8T4</accession>
<sequence length="228" mass="26127">MKFVNFQTDRLKNIGLLSDAEAGKVLKMMAQYASSGNVPDDVPSVSAILFQVIQEDMEYFDTKYSKRCETNKRIAKERDEARKENERLRNDTNVYERNTNVERTLNERSLNRKEKIENRKDNKDKSLIEKTISFSDDARMNEAITRWLAYKKERGQTYKPTGLKAFITRLGNLSGGNGEVALKMVEQSMANNYSGVFPLNNNRVVTNTPDMGVVLQDSNNKDYSKGGW</sequence>
<evidence type="ECO:0000259" key="2">
    <source>
        <dbReference type="Pfam" id="PF19808"/>
    </source>
</evidence>
<evidence type="ECO:0000313" key="3">
    <source>
        <dbReference type="EMBL" id="RHG68774.1"/>
    </source>
</evidence>
<reference evidence="3 4" key="1">
    <citation type="submission" date="2018-08" db="EMBL/GenBank/DDBJ databases">
        <title>A genome reference for cultivated species of the human gut microbiota.</title>
        <authorList>
            <person name="Zou Y."/>
            <person name="Xue W."/>
            <person name="Luo G."/>
        </authorList>
    </citation>
    <scope>NUCLEOTIDE SEQUENCE [LARGE SCALE GENOMIC DNA]</scope>
    <source>
        <strain evidence="3 4">AM22-1</strain>
    </source>
</reference>
<comment type="caution">
    <text evidence="3">The sequence shown here is derived from an EMBL/GenBank/DDBJ whole genome shotgun (WGS) entry which is preliminary data.</text>
</comment>
<dbReference type="RefSeq" id="WP_118200165.1">
    <property type="nucleotide sequence ID" value="NZ_QRIF01000007.1"/>
</dbReference>
<dbReference type="EMBL" id="QRIN01000005">
    <property type="protein sequence ID" value="RHG68774.1"/>
    <property type="molecule type" value="Genomic_DNA"/>
</dbReference>
<feature type="domain" description="DUF6291" evidence="2">
    <location>
        <begin position="6"/>
        <end position="77"/>
    </location>
</feature>
<proteinExistence type="predicted"/>
<dbReference type="AlphaFoldDB" id="A0A3R6E8T4"/>
<feature type="coiled-coil region" evidence="1">
    <location>
        <begin position="71"/>
        <end position="98"/>
    </location>
</feature>
<evidence type="ECO:0000313" key="4">
    <source>
        <dbReference type="Proteomes" id="UP000286501"/>
    </source>
</evidence>
<dbReference type="Proteomes" id="UP000286501">
    <property type="component" value="Unassembled WGS sequence"/>
</dbReference>
<organism evidence="3 4">
    <name type="scientific">Segatella copri</name>
    <dbReference type="NCBI Taxonomy" id="165179"/>
    <lineage>
        <taxon>Bacteria</taxon>
        <taxon>Pseudomonadati</taxon>
        <taxon>Bacteroidota</taxon>
        <taxon>Bacteroidia</taxon>
        <taxon>Bacteroidales</taxon>
        <taxon>Prevotellaceae</taxon>
        <taxon>Segatella</taxon>
    </lineage>
</organism>
<evidence type="ECO:0000256" key="1">
    <source>
        <dbReference type="SAM" id="Coils"/>
    </source>
</evidence>